<evidence type="ECO:0000313" key="2">
    <source>
        <dbReference type="Proteomes" id="UP000640489"/>
    </source>
</evidence>
<reference evidence="1" key="1">
    <citation type="submission" date="2020-11" db="EMBL/GenBank/DDBJ databases">
        <title>Nocardioides sp. nov., isolated from Soil of Cynanchum wilfordii Hemsley rhizosphere.</title>
        <authorList>
            <person name="Lee J.-S."/>
            <person name="Suh M.K."/>
            <person name="Kim J.-S."/>
        </authorList>
    </citation>
    <scope>NUCLEOTIDE SEQUENCE</scope>
    <source>
        <strain evidence="1">KCTC 19275</strain>
    </source>
</reference>
<name>A0A930VJ00_9ACTN</name>
<sequence length="312" mass="35643">MPDLPPELLSGPFTLARSRELGLTRRVLARHFRRLHHGVWVHRDHVMTHDDRLVAARLALPTRARLTGITRLQELGLPFGPRYPLRFVIQGDHHLDIDDVFLHRTKRLPPTDDVGVTPPAAYIAYCARARVIDAIKVGDWLLRHKHMTVEEVRKLALTELWRPGAQEANWVLDHLDGRARSLPESEVRALLVAAGLPKPRLNVAVDDEAQVICDLVYEKYKTVVEHEGSQHQEDRTQYTLDLGRYAWMRRNDVEYVQSTHEKLTHPRSLVGEVYVVLGGRGYLGPPPDFGQSWRRLFTSLSAAVGREYRVSG</sequence>
<protein>
    <submittedName>
        <fullName evidence="1">Uncharacterized protein</fullName>
    </submittedName>
</protein>
<comment type="caution">
    <text evidence="1">The sequence shown here is derived from an EMBL/GenBank/DDBJ whole genome shotgun (WGS) entry which is preliminary data.</text>
</comment>
<keyword evidence="2" id="KW-1185">Reference proteome</keyword>
<organism evidence="1 2">
    <name type="scientific">Nocardioides islandensis</name>
    <dbReference type="NCBI Taxonomy" id="433663"/>
    <lineage>
        <taxon>Bacteria</taxon>
        <taxon>Bacillati</taxon>
        <taxon>Actinomycetota</taxon>
        <taxon>Actinomycetes</taxon>
        <taxon>Propionibacteriales</taxon>
        <taxon>Nocardioidaceae</taxon>
        <taxon>Nocardioides</taxon>
    </lineage>
</organism>
<accession>A0A930VJ00</accession>
<dbReference type="RefSeq" id="WP_194707972.1">
    <property type="nucleotide sequence ID" value="NZ_JADKPN010000011.1"/>
</dbReference>
<dbReference type="AlphaFoldDB" id="A0A930VJ00"/>
<dbReference type="EMBL" id="JADKPN010000011">
    <property type="protein sequence ID" value="MBF4764785.1"/>
    <property type="molecule type" value="Genomic_DNA"/>
</dbReference>
<evidence type="ECO:0000313" key="1">
    <source>
        <dbReference type="EMBL" id="MBF4764785.1"/>
    </source>
</evidence>
<proteinExistence type="predicted"/>
<gene>
    <name evidence="1" type="ORF">ISU07_16755</name>
</gene>
<dbReference type="Proteomes" id="UP000640489">
    <property type="component" value="Unassembled WGS sequence"/>
</dbReference>